<gene>
    <name evidence="2" type="ORF">NIES80_20220</name>
</gene>
<evidence type="ECO:0000256" key="1">
    <source>
        <dbReference type="SAM" id="MobiDB-lite"/>
    </source>
</evidence>
<feature type="region of interest" description="Disordered" evidence="1">
    <location>
        <begin position="1"/>
        <end position="53"/>
    </location>
</feature>
<protein>
    <submittedName>
        <fullName evidence="2">Uncharacterized protein</fullName>
    </submittedName>
</protein>
<comment type="caution">
    <text evidence="2">The sequence shown here is derived from an EMBL/GenBank/DDBJ whole genome shotgun (WGS) entry which is preliminary data.</text>
</comment>
<reference evidence="3" key="1">
    <citation type="submission" date="2019-02" db="EMBL/GenBank/DDBJ databases">
        <title>Draft genome sequence of Dolichospermum planctonicum NIES-80.</title>
        <authorList>
            <person name="Yamaguchi H."/>
            <person name="Suzuki S."/>
            <person name="Kawachi M."/>
        </authorList>
    </citation>
    <scope>NUCLEOTIDE SEQUENCE [LARGE SCALE GENOMIC DNA]</scope>
    <source>
        <strain evidence="3">NIES-80</strain>
    </source>
</reference>
<sequence>MTSIEKSGMLDTDEEELSSLYKHDKTGQDELGTALGVSAREKTPLTQENSFTV</sequence>
<dbReference type="AlphaFoldDB" id="A0A480AC10"/>
<dbReference type="EMBL" id="BJCF01000019">
    <property type="protein sequence ID" value="GCL42319.1"/>
    <property type="molecule type" value="Genomic_DNA"/>
</dbReference>
<evidence type="ECO:0000313" key="2">
    <source>
        <dbReference type="EMBL" id="GCL42319.1"/>
    </source>
</evidence>
<dbReference type="Proteomes" id="UP000299367">
    <property type="component" value="Unassembled WGS sequence"/>
</dbReference>
<organism evidence="2 3">
    <name type="scientific">Dolichospermum planctonicum</name>
    <dbReference type="NCBI Taxonomy" id="136072"/>
    <lineage>
        <taxon>Bacteria</taxon>
        <taxon>Bacillati</taxon>
        <taxon>Cyanobacteriota</taxon>
        <taxon>Cyanophyceae</taxon>
        <taxon>Nostocales</taxon>
        <taxon>Aphanizomenonaceae</taxon>
        <taxon>Dolichospermum</taxon>
    </lineage>
</organism>
<proteinExistence type="predicted"/>
<name>A0A480AC10_9CYAN</name>
<accession>A0A480AC10</accession>
<evidence type="ECO:0000313" key="3">
    <source>
        <dbReference type="Proteomes" id="UP000299367"/>
    </source>
</evidence>
<feature type="compositionally biased region" description="Polar residues" evidence="1">
    <location>
        <begin position="44"/>
        <end position="53"/>
    </location>
</feature>
<dbReference type="RefSeq" id="WP_162501192.1">
    <property type="nucleotide sequence ID" value="NZ_BJCF01000019.1"/>
</dbReference>